<dbReference type="EMBL" id="JBHSXQ010000004">
    <property type="protein sequence ID" value="MFC6906624.1"/>
    <property type="molecule type" value="Genomic_DNA"/>
</dbReference>
<gene>
    <name evidence="2" type="ORF">ACFQGH_15620</name>
</gene>
<dbReference type="Proteomes" id="UP001596312">
    <property type="component" value="Unassembled WGS sequence"/>
</dbReference>
<sequence>MARRPSSLSHQIWLSILAVSIAMLLLLGWSFLHLEPGTPSYVIGQVSAVVVVVTILGTLLALTSDWVPF</sequence>
<evidence type="ECO:0000256" key="1">
    <source>
        <dbReference type="SAM" id="Phobius"/>
    </source>
</evidence>
<name>A0ABD5V8Z1_9EURY</name>
<organism evidence="2 3">
    <name type="scientific">Halalkalicoccus tibetensis</name>
    <dbReference type="NCBI Taxonomy" id="175632"/>
    <lineage>
        <taxon>Archaea</taxon>
        <taxon>Methanobacteriati</taxon>
        <taxon>Methanobacteriota</taxon>
        <taxon>Stenosarchaea group</taxon>
        <taxon>Halobacteria</taxon>
        <taxon>Halobacteriales</taxon>
        <taxon>Halococcaceae</taxon>
        <taxon>Halalkalicoccus</taxon>
    </lineage>
</organism>
<comment type="caution">
    <text evidence="2">The sequence shown here is derived from an EMBL/GenBank/DDBJ whole genome shotgun (WGS) entry which is preliminary data.</text>
</comment>
<keyword evidence="1" id="KW-0472">Membrane</keyword>
<keyword evidence="1" id="KW-1133">Transmembrane helix</keyword>
<keyword evidence="1" id="KW-0812">Transmembrane</keyword>
<dbReference type="RefSeq" id="WP_340605194.1">
    <property type="nucleotide sequence ID" value="NZ_JBBMXV010000004.1"/>
</dbReference>
<evidence type="ECO:0000313" key="2">
    <source>
        <dbReference type="EMBL" id="MFC6906624.1"/>
    </source>
</evidence>
<accession>A0ABD5V8Z1</accession>
<evidence type="ECO:0000313" key="3">
    <source>
        <dbReference type="Proteomes" id="UP001596312"/>
    </source>
</evidence>
<keyword evidence="3" id="KW-1185">Reference proteome</keyword>
<proteinExistence type="predicted"/>
<reference evidence="2 3" key="1">
    <citation type="journal article" date="2019" name="Int. J. Syst. Evol. Microbiol.">
        <title>The Global Catalogue of Microorganisms (GCM) 10K type strain sequencing project: providing services to taxonomists for standard genome sequencing and annotation.</title>
        <authorList>
            <consortium name="The Broad Institute Genomics Platform"/>
            <consortium name="The Broad Institute Genome Sequencing Center for Infectious Disease"/>
            <person name="Wu L."/>
            <person name="Ma J."/>
        </authorList>
    </citation>
    <scope>NUCLEOTIDE SEQUENCE [LARGE SCALE GENOMIC DNA]</scope>
    <source>
        <strain evidence="2 3">CGMCC 1.3240</strain>
    </source>
</reference>
<dbReference type="AlphaFoldDB" id="A0ABD5V8Z1"/>
<feature type="transmembrane region" description="Helical" evidence="1">
    <location>
        <begin position="40"/>
        <end position="62"/>
    </location>
</feature>
<feature type="transmembrane region" description="Helical" evidence="1">
    <location>
        <begin position="12"/>
        <end position="34"/>
    </location>
</feature>
<protein>
    <submittedName>
        <fullName evidence="2">Uncharacterized protein</fullName>
    </submittedName>
</protein>